<evidence type="ECO:0000259" key="1">
    <source>
        <dbReference type="Pfam" id="PF01408"/>
    </source>
</evidence>
<dbReference type="Pfam" id="PF22725">
    <property type="entry name" value="GFO_IDH_MocA_C3"/>
    <property type="match status" value="1"/>
</dbReference>
<dbReference type="AlphaFoldDB" id="A0A9W5YA98"/>
<sequence length="348" mass="39846">MGIEKIGIAIVGCGTIFTNHIETVVHNDKVELMYLVDINEEKVKSLADRYNCEFSVNIDDVLRDERVDVVHILTPHYLHCEMAKKAILASKHVILEKPAGIELEDVQELKELSIKMNKQIAVVFQNRYNPSLLKAKEILDSNMLGDIKGLRAFITWERDKEYYDQDEWRGKWKTEGGGLLINQAIHTLDVMQWLGGEISEIKGHIDTRILNEVIEVEDTADATLKYKNGAVGLFYGSNNYVANSPIEIEIICDKGKLVLDNDTLWLRENENIQKIVADKKPNGSKSYWGNGHKIFINHVYDRLMKEEKVDIDIDIGLKALEIVQGIYNSSRNNAYYKMKYQDNICNVD</sequence>
<dbReference type="InterPro" id="IPR052515">
    <property type="entry name" value="Gfo/Idh/MocA_Oxidoreductase"/>
</dbReference>
<name>A0A9W5YA98_9FIRM</name>
<proteinExistence type="predicted"/>
<dbReference type="Gene3D" id="3.30.360.10">
    <property type="entry name" value="Dihydrodipicolinate Reductase, domain 2"/>
    <property type="match status" value="1"/>
</dbReference>
<comment type="caution">
    <text evidence="3">The sequence shown here is derived from an EMBL/GenBank/DDBJ whole genome shotgun (WGS) entry which is preliminary data.</text>
</comment>
<evidence type="ECO:0000313" key="4">
    <source>
        <dbReference type="Proteomes" id="UP001144256"/>
    </source>
</evidence>
<dbReference type="InterPro" id="IPR000683">
    <property type="entry name" value="Gfo/Idh/MocA-like_OxRdtase_N"/>
</dbReference>
<keyword evidence="4" id="KW-1185">Reference proteome</keyword>
<organism evidence="3 4">
    <name type="scientific">Vallitalea longa</name>
    <dbReference type="NCBI Taxonomy" id="2936439"/>
    <lineage>
        <taxon>Bacteria</taxon>
        <taxon>Bacillati</taxon>
        <taxon>Bacillota</taxon>
        <taxon>Clostridia</taxon>
        <taxon>Lachnospirales</taxon>
        <taxon>Vallitaleaceae</taxon>
        <taxon>Vallitalea</taxon>
    </lineage>
</organism>
<dbReference type="EMBL" id="BRLB01000005">
    <property type="protein sequence ID" value="GKX29787.1"/>
    <property type="molecule type" value="Genomic_DNA"/>
</dbReference>
<dbReference type="Proteomes" id="UP001144256">
    <property type="component" value="Unassembled WGS sequence"/>
</dbReference>
<dbReference type="InterPro" id="IPR055170">
    <property type="entry name" value="GFO_IDH_MocA-like_dom"/>
</dbReference>
<dbReference type="SUPFAM" id="SSF55347">
    <property type="entry name" value="Glyceraldehyde-3-phosphate dehydrogenase-like, C-terminal domain"/>
    <property type="match status" value="1"/>
</dbReference>
<protein>
    <submittedName>
        <fullName evidence="3">Oxidoreductase</fullName>
    </submittedName>
</protein>
<dbReference type="PANTHER" id="PTHR43249:SF1">
    <property type="entry name" value="D-GLUCOSIDE 3-DEHYDROGENASE"/>
    <property type="match status" value="1"/>
</dbReference>
<evidence type="ECO:0000259" key="2">
    <source>
        <dbReference type="Pfam" id="PF22725"/>
    </source>
</evidence>
<dbReference type="Pfam" id="PF01408">
    <property type="entry name" value="GFO_IDH_MocA"/>
    <property type="match status" value="1"/>
</dbReference>
<accession>A0A9W5YA98</accession>
<dbReference type="Gene3D" id="3.40.50.720">
    <property type="entry name" value="NAD(P)-binding Rossmann-like Domain"/>
    <property type="match status" value="1"/>
</dbReference>
<dbReference type="GO" id="GO:0000166">
    <property type="term" value="F:nucleotide binding"/>
    <property type="evidence" value="ECO:0007669"/>
    <property type="project" value="InterPro"/>
</dbReference>
<evidence type="ECO:0000313" key="3">
    <source>
        <dbReference type="EMBL" id="GKX29787.1"/>
    </source>
</evidence>
<dbReference type="PANTHER" id="PTHR43249">
    <property type="entry name" value="UDP-N-ACETYL-2-AMINO-2-DEOXY-D-GLUCURONATE OXIDASE"/>
    <property type="match status" value="1"/>
</dbReference>
<feature type="domain" description="Gfo/Idh/MocA-like oxidoreductase N-terminal" evidence="1">
    <location>
        <begin position="7"/>
        <end position="122"/>
    </location>
</feature>
<dbReference type="RefSeq" id="WP_281815456.1">
    <property type="nucleotide sequence ID" value="NZ_BRLB01000005.1"/>
</dbReference>
<feature type="domain" description="GFO/IDH/MocA-like oxidoreductase" evidence="2">
    <location>
        <begin position="133"/>
        <end position="257"/>
    </location>
</feature>
<dbReference type="SUPFAM" id="SSF51735">
    <property type="entry name" value="NAD(P)-binding Rossmann-fold domains"/>
    <property type="match status" value="1"/>
</dbReference>
<gene>
    <name evidence="3" type="ORF">SH1V18_22670</name>
</gene>
<reference evidence="3" key="1">
    <citation type="submission" date="2022-06" db="EMBL/GenBank/DDBJ databases">
        <title>Vallitalea longa sp. nov., an anaerobic bacterium isolated from marine sediment.</title>
        <authorList>
            <person name="Hirano S."/>
            <person name="Terahara T."/>
            <person name="Mori K."/>
            <person name="Hamada M."/>
            <person name="Matsumoto R."/>
            <person name="Kobayashi T."/>
        </authorList>
    </citation>
    <scope>NUCLEOTIDE SEQUENCE</scope>
    <source>
        <strain evidence="3">SH18-1</strain>
    </source>
</reference>
<dbReference type="InterPro" id="IPR036291">
    <property type="entry name" value="NAD(P)-bd_dom_sf"/>
</dbReference>